<name>A0A852ZSP7_9ACTN</name>
<feature type="transmembrane region" description="Helical" evidence="1">
    <location>
        <begin position="122"/>
        <end position="142"/>
    </location>
</feature>
<accession>A0A852ZSP7</accession>
<evidence type="ECO:0000313" key="3">
    <source>
        <dbReference type="EMBL" id="NYI05359.1"/>
    </source>
</evidence>
<feature type="transmembrane region" description="Helical" evidence="1">
    <location>
        <begin position="63"/>
        <end position="84"/>
    </location>
</feature>
<evidence type="ECO:0000259" key="2">
    <source>
        <dbReference type="Pfam" id="PF03779"/>
    </source>
</evidence>
<dbReference type="RefSeq" id="WP_179814110.1">
    <property type="nucleotide sequence ID" value="NZ_JACBZD010000001.1"/>
</dbReference>
<keyword evidence="1" id="KW-0812">Transmembrane</keyword>
<feature type="domain" description="SPW repeat-containing integral membrane" evidence="2">
    <location>
        <begin position="38"/>
        <end position="134"/>
    </location>
</feature>
<feature type="transmembrane region" description="Helical" evidence="1">
    <location>
        <begin position="36"/>
        <end position="57"/>
    </location>
</feature>
<keyword evidence="1" id="KW-1133">Transmembrane helix</keyword>
<sequence length="149" mass="15608">MATQQPGIEQHPDLVGLHAHAQSPAERFGRSPASQALQGLTLLTGIWMAISPWVVGFEGLNRLAISNLVVGIAYTVLALGFAGAFERTHGLGWAAALLGAWMIVSPWLVAGDVSTTRTVVNNVITGALAALLGLATAAMGLMRGRKRSR</sequence>
<dbReference type="AlphaFoldDB" id="A0A852ZSP7"/>
<keyword evidence="4" id="KW-1185">Reference proteome</keyword>
<dbReference type="Proteomes" id="UP000567795">
    <property type="component" value="Unassembled WGS sequence"/>
</dbReference>
<dbReference type="EMBL" id="JACBZD010000001">
    <property type="protein sequence ID" value="NYI05359.1"/>
    <property type="molecule type" value="Genomic_DNA"/>
</dbReference>
<feature type="transmembrane region" description="Helical" evidence="1">
    <location>
        <begin position="91"/>
        <end position="110"/>
    </location>
</feature>
<protein>
    <recommendedName>
        <fullName evidence="2">SPW repeat-containing integral membrane domain-containing protein</fullName>
    </recommendedName>
</protein>
<dbReference type="InterPro" id="IPR005530">
    <property type="entry name" value="SPW"/>
</dbReference>
<comment type="caution">
    <text evidence="3">The sequence shown here is derived from an EMBL/GenBank/DDBJ whole genome shotgun (WGS) entry which is preliminary data.</text>
</comment>
<evidence type="ECO:0000256" key="1">
    <source>
        <dbReference type="SAM" id="Phobius"/>
    </source>
</evidence>
<gene>
    <name evidence="3" type="ORF">FHU37_002302</name>
</gene>
<proteinExistence type="predicted"/>
<keyword evidence="1" id="KW-0472">Membrane</keyword>
<organism evidence="3 4">
    <name type="scientific">Allostreptomyces psammosilenae</name>
    <dbReference type="NCBI Taxonomy" id="1892865"/>
    <lineage>
        <taxon>Bacteria</taxon>
        <taxon>Bacillati</taxon>
        <taxon>Actinomycetota</taxon>
        <taxon>Actinomycetes</taxon>
        <taxon>Kitasatosporales</taxon>
        <taxon>Streptomycetaceae</taxon>
        <taxon>Allostreptomyces</taxon>
    </lineage>
</organism>
<evidence type="ECO:0000313" key="4">
    <source>
        <dbReference type="Proteomes" id="UP000567795"/>
    </source>
</evidence>
<dbReference type="Pfam" id="PF03779">
    <property type="entry name" value="SPW"/>
    <property type="match status" value="1"/>
</dbReference>
<reference evidence="3 4" key="1">
    <citation type="submission" date="2020-07" db="EMBL/GenBank/DDBJ databases">
        <title>Sequencing the genomes of 1000 actinobacteria strains.</title>
        <authorList>
            <person name="Klenk H.-P."/>
        </authorList>
    </citation>
    <scope>NUCLEOTIDE SEQUENCE [LARGE SCALE GENOMIC DNA]</scope>
    <source>
        <strain evidence="3 4">DSM 42178</strain>
    </source>
</reference>